<protein>
    <submittedName>
        <fullName evidence="4">Microcephalin isoform X1</fullName>
    </submittedName>
</protein>
<feature type="region of interest" description="Disordered" evidence="1">
    <location>
        <begin position="771"/>
        <end position="793"/>
    </location>
</feature>
<dbReference type="CDD" id="cd17751">
    <property type="entry name" value="BRCT_microcephalin_rpt3"/>
    <property type="match status" value="1"/>
</dbReference>
<dbReference type="InterPro" id="IPR022047">
    <property type="entry name" value="Microcephalin-like"/>
</dbReference>
<dbReference type="PANTHER" id="PTHR14625:SF3">
    <property type="entry name" value="MICROCEPHALIN"/>
    <property type="match status" value="1"/>
</dbReference>
<dbReference type="InterPro" id="IPR036420">
    <property type="entry name" value="BRCT_dom_sf"/>
</dbReference>
<gene>
    <name evidence="4" type="primary">LOC108740643</name>
</gene>
<dbReference type="OrthoDB" id="2384350at2759"/>
<dbReference type="AlphaFoldDB" id="A0A1W4XDW0"/>
<dbReference type="InParanoid" id="A0A1W4XDW0"/>
<feature type="region of interest" description="Disordered" evidence="1">
    <location>
        <begin position="415"/>
        <end position="519"/>
    </location>
</feature>
<feature type="domain" description="BRCT" evidence="2">
    <location>
        <begin position="805"/>
        <end position="897"/>
    </location>
</feature>
<dbReference type="Pfam" id="PF00533">
    <property type="entry name" value="BRCT"/>
    <property type="match status" value="1"/>
</dbReference>
<name>A0A1W4XDW0_AGRPL</name>
<dbReference type="FunCoup" id="A0A1W4XDW0">
    <property type="interactions" value="1701"/>
</dbReference>
<feature type="domain" description="BRCT" evidence="2">
    <location>
        <begin position="141"/>
        <end position="214"/>
    </location>
</feature>
<feature type="compositionally biased region" description="Polar residues" evidence="1">
    <location>
        <begin position="442"/>
        <end position="485"/>
    </location>
</feature>
<feature type="compositionally biased region" description="Basic and acidic residues" evidence="1">
    <location>
        <begin position="732"/>
        <end position="743"/>
    </location>
</feature>
<evidence type="ECO:0000259" key="2">
    <source>
        <dbReference type="PROSITE" id="PS50172"/>
    </source>
</evidence>
<feature type="region of interest" description="Disordered" evidence="1">
    <location>
        <begin position="79"/>
        <end position="130"/>
    </location>
</feature>
<evidence type="ECO:0000313" key="4">
    <source>
        <dbReference type="RefSeq" id="XP_018330530.1"/>
    </source>
</evidence>
<feature type="domain" description="BRCT" evidence="2">
    <location>
        <begin position="918"/>
        <end position="998"/>
    </location>
</feature>
<dbReference type="RefSeq" id="XP_018330530.1">
    <property type="nucleotide sequence ID" value="XM_018475028.1"/>
</dbReference>
<dbReference type="CDD" id="cd17716">
    <property type="entry name" value="BRCT_microcephalin_rpt1"/>
    <property type="match status" value="1"/>
</dbReference>
<dbReference type="KEGG" id="apln:108740643"/>
<feature type="compositionally biased region" description="Low complexity" evidence="1">
    <location>
        <begin position="420"/>
        <end position="433"/>
    </location>
</feature>
<keyword evidence="3" id="KW-1185">Reference proteome</keyword>
<dbReference type="Gene3D" id="3.40.50.10190">
    <property type="entry name" value="BRCT domain"/>
    <property type="match status" value="3"/>
</dbReference>
<organism evidence="3 4">
    <name type="scientific">Agrilus planipennis</name>
    <name type="common">Emerald ash borer</name>
    <name type="synonym">Agrilus marcopoli</name>
    <dbReference type="NCBI Taxonomy" id="224129"/>
    <lineage>
        <taxon>Eukaryota</taxon>
        <taxon>Metazoa</taxon>
        <taxon>Ecdysozoa</taxon>
        <taxon>Arthropoda</taxon>
        <taxon>Hexapoda</taxon>
        <taxon>Insecta</taxon>
        <taxon>Pterygota</taxon>
        <taxon>Neoptera</taxon>
        <taxon>Endopterygota</taxon>
        <taxon>Coleoptera</taxon>
        <taxon>Polyphaga</taxon>
        <taxon>Elateriformia</taxon>
        <taxon>Buprestoidea</taxon>
        <taxon>Buprestidae</taxon>
        <taxon>Agrilinae</taxon>
        <taxon>Agrilus</taxon>
    </lineage>
</organism>
<dbReference type="SMART" id="SM00292">
    <property type="entry name" value="BRCT"/>
    <property type="match status" value="3"/>
</dbReference>
<dbReference type="CDD" id="cd17736">
    <property type="entry name" value="BRCT_microcephalin_rpt2"/>
    <property type="match status" value="1"/>
</dbReference>
<dbReference type="GO" id="GO:0000278">
    <property type="term" value="P:mitotic cell cycle"/>
    <property type="evidence" value="ECO:0007669"/>
    <property type="project" value="TreeGrafter"/>
</dbReference>
<dbReference type="GeneID" id="108740643"/>
<feature type="compositionally biased region" description="Polar residues" evidence="1">
    <location>
        <begin position="120"/>
        <end position="130"/>
    </location>
</feature>
<dbReference type="PANTHER" id="PTHR14625">
    <property type="entry name" value="MICROCEPHALIN"/>
    <property type="match status" value="1"/>
</dbReference>
<evidence type="ECO:0000313" key="3">
    <source>
        <dbReference type="Proteomes" id="UP000192223"/>
    </source>
</evidence>
<dbReference type="Pfam" id="PF12738">
    <property type="entry name" value="PTCB-BRCT"/>
    <property type="match status" value="1"/>
</dbReference>
<feature type="compositionally biased region" description="Low complexity" evidence="1">
    <location>
        <begin position="291"/>
        <end position="305"/>
    </location>
</feature>
<dbReference type="STRING" id="224129.A0A1W4XDW0"/>
<evidence type="ECO:0000256" key="1">
    <source>
        <dbReference type="SAM" id="MobiDB-lite"/>
    </source>
</evidence>
<dbReference type="Proteomes" id="UP000192223">
    <property type="component" value="Unplaced"/>
</dbReference>
<dbReference type="PROSITE" id="PS50172">
    <property type="entry name" value="BRCT"/>
    <property type="match status" value="3"/>
</dbReference>
<feature type="compositionally biased region" description="Polar residues" evidence="1">
    <location>
        <begin position="494"/>
        <end position="519"/>
    </location>
</feature>
<feature type="region of interest" description="Disordered" evidence="1">
    <location>
        <begin position="291"/>
        <end position="312"/>
    </location>
</feature>
<sequence>MDFNRRKRRTSSVLLESDILDRNRGKMQFQCSSSFITDKGTSDRKINDDLISNLIQDSEKRALLLRLLTQGKETISKNKKALQFDGNPEENFTPKKVKNKPRFESPSALWKRRAKEKQQASETSSVSSDQLPPIVASPTVPFDKLLDGVIGFVELKCGAENKSLGAKNLMIAMGAEVRDTFTKDVTHVVFKDGTFNTYYKAKLLKIHLVSVLWLDAIKTTGIRVPEQKFPALGFSSRDHNLSKICLDFQNDYEEMIQDEFEKTLALSTEILSQSFNSDFVTKRKSTFNKKNVNVSSSSEENSTNTDPNNLNCIPQSNKQLSTENWLLNISNSSPSDQLDDSSISLSDVESDCGMVDGCSVKRSKELQKLNQSVSNSIFEIDRLIETTYNVRDTFNKSELGNLLLNEDKELNVQKLHSRGTHSTSTSESKSLLTGRNLRRSSRISACSGSKSSNATEQLSSLRLSTDTQQKGKSNTTNLENSNKAGSSEGKGDNRISNVSSTMSSLRISSATSNSKNDYSISRTCKELESEKSSEKLKRSRNNRKVINLTLNEKKLHEMNESRNVNVKSKKNSSFKSSILNSDINLTSKKTCNVQTNSSNKAETQLNNIKNPTNQLFNETESSSDLSFTNTMSQNKKKRRKLFNPDEFLLKEGNAENEDVLKRRRTLDKVLEVKQPTVSFNSTVLMENINKNKVNVISSQGDENQTKKKLGISKTKSNECQENILPIKRKNLDKKDSHSPKSETDSSPMKHPNQTKEKLIRDLARRSLRIQTKKLTQKGSVATPQDSKRRSSYDFVPKGKTLSQIKVKKLIKNKKSSIVCTRLHSPDVQTFMQIVKKLGTFYTEDEVSEKTTHLVAGEPRRTINILRALARGCWILKIEWLYKSLEVGRWVEEEDYELTEFSPAVQQCRQQRQAFGSLYSMDIFQNIGPIFVSNASVPRRSDLEELIVLCKGTITKTMSSASVIVAEITNMKQKVCVSEKWILDSVMYNTKKPFKNYLLKLNIRESQEF</sequence>
<reference evidence="4" key="1">
    <citation type="submission" date="2025-08" db="UniProtKB">
        <authorList>
            <consortium name="RefSeq"/>
        </authorList>
    </citation>
    <scope>IDENTIFICATION</scope>
    <source>
        <tissue evidence="4">Entire body</tissue>
    </source>
</reference>
<proteinExistence type="predicted"/>
<dbReference type="SUPFAM" id="SSF52113">
    <property type="entry name" value="BRCT domain"/>
    <property type="match status" value="3"/>
</dbReference>
<accession>A0A1W4XDW0</accession>
<dbReference type="InterPro" id="IPR001357">
    <property type="entry name" value="BRCT_dom"/>
</dbReference>
<feature type="region of interest" description="Disordered" evidence="1">
    <location>
        <begin position="695"/>
        <end position="756"/>
    </location>
</feature>